<dbReference type="EMBL" id="QGGB01000004">
    <property type="protein sequence ID" value="PWN07250.1"/>
    <property type="molecule type" value="Genomic_DNA"/>
</dbReference>
<protein>
    <submittedName>
        <fullName evidence="2">Uncharacterized protein</fullName>
    </submittedName>
</protein>
<comment type="caution">
    <text evidence="2">The sequence shown here is derived from an EMBL/GenBank/DDBJ whole genome shotgun (WGS) entry which is preliminary data.</text>
</comment>
<name>A0A316TS86_9BACT</name>
<proteinExistence type="predicted"/>
<dbReference type="AlphaFoldDB" id="A0A316TS86"/>
<feature type="region of interest" description="Disordered" evidence="1">
    <location>
        <begin position="1"/>
        <end position="23"/>
    </location>
</feature>
<dbReference type="Proteomes" id="UP000245533">
    <property type="component" value="Unassembled WGS sequence"/>
</dbReference>
<keyword evidence="3" id="KW-1185">Reference proteome</keyword>
<gene>
    <name evidence="2" type="ORF">DDZ15_05470</name>
</gene>
<accession>A0A316TS86</accession>
<sequence length="81" mass="8791">MQIRKASQTKGHRAQGTGHRAQEESIKVITYKLDEELQREHLIGSSVHLFISSSVSTFHVPEEHLIGSPTGANGQTSGPNG</sequence>
<evidence type="ECO:0000313" key="2">
    <source>
        <dbReference type="EMBL" id="PWN07250.1"/>
    </source>
</evidence>
<organism evidence="2 3">
    <name type="scientific">Rhodohalobacter mucosus</name>
    <dbReference type="NCBI Taxonomy" id="2079485"/>
    <lineage>
        <taxon>Bacteria</taxon>
        <taxon>Pseudomonadati</taxon>
        <taxon>Balneolota</taxon>
        <taxon>Balneolia</taxon>
        <taxon>Balneolales</taxon>
        <taxon>Balneolaceae</taxon>
        <taxon>Rhodohalobacter</taxon>
    </lineage>
</organism>
<evidence type="ECO:0000313" key="3">
    <source>
        <dbReference type="Proteomes" id="UP000245533"/>
    </source>
</evidence>
<evidence type="ECO:0000256" key="1">
    <source>
        <dbReference type="SAM" id="MobiDB-lite"/>
    </source>
</evidence>
<reference evidence="2 3" key="1">
    <citation type="submission" date="2018-05" db="EMBL/GenBank/DDBJ databases">
        <title>Rhodohalobacter halophilus gen. nov., sp. nov., a moderately halophilic member of the family Balneolaceae.</title>
        <authorList>
            <person name="Liu Z.-W."/>
        </authorList>
    </citation>
    <scope>NUCLEOTIDE SEQUENCE [LARGE SCALE GENOMIC DNA]</scope>
    <source>
        <strain evidence="2 3">8A47</strain>
    </source>
</reference>